<dbReference type="InterPro" id="IPR001672">
    <property type="entry name" value="G6P_Isomerase"/>
</dbReference>
<evidence type="ECO:0000256" key="8">
    <source>
        <dbReference type="RuleBase" id="RU000612"/>
    </source>
</evidence>
<feature type="active site" evidence="7">
    <location>
        <position position="499"/>
    </location>
</feature>
<dbReference type="SUPFAM" id="SSF53697">
    <property type="entry name" value="SIS domain"/>
    <property type="match status" value="1"/>
</dbReference>
<evidence type="ECO:0000256" key="6">
    <source>
        <dbReference type="ARBA" id="ARBA00029321"/>
    </source>
</evidence>
<keyword evidence="5 7" id="KW-0413">Isomerase</keyword>
<evidence type="ECO:0000256" key="1">
    <source>
        <dbReference type="ARBA" id="ARBA00004926"/>
    </source>
</evidence>
<feature type="active site" description="Proton donor" evidence="7">
    <location>
        <position position="353"/>
    </location>
</feature>
<evidence type="ECO:0000256" key="2">
    <source>
        <dbReference type="ARBA" id="ARBA00006604"/>
    </source>
</evidence>
<keyword evidence="7" id="KW-0963">Cytoplasm</keyword>
<keyword evidence="11" id="KW-1185">Reference proteome</keyword>
<dbReference type="GO" id="GO:0048029">
    <property type="term" value="F:monosaccharide binding"/>
    <property type="evidence" value="ECO:0007669"/>
    <property type="project" value="TreeGrafter"/>
</dbReference>
<gene>
    <name evidence="7 10" type="primary">pgi</name>
    <name evidence="10" type="ORF">M0220_01040</name>
</gene>
<evidence type="ECO:0000256" key="4">
    <source>
        <dbReference type="ARBA" id="ARBA00023152"/>
    </source>
</evidence>
<dbReference type="GO" id="GO:0004347">
    <property type="term" value="F:glucose-6-phosphate isomerase activity"/>
    <property type="evidence" value="ECO:0007669"/>
    <property type="project" value="UniProtKB-UniRule"/>
</dbReference>
<protein>
    <recommendedName>
        <fullName evidence="7">Glucose-6-phosphate isomerase</fullName>
        <shortName evidence="7">GPI</shortName>
        <ecNumber evidence="7">5.3.1.9</ecNumber>
    </recommendedName>
    <alternativeName>
        <fullName evidence="7">Phosphoglucose isomerase</fullName>
        <shortName evidence="7">PGI</shortName>
    </alternativeName>
    <alternativeName>
        <fullName evidence="7">Phosphohexose isomerase</fullName>
        <shortName evidence="7">PHI</shortName>
    </alternativeName>
</protein>
<dbReference type="AlphaFoldDB" id="A0AA46YQT3"/>
<dbReference type="InterPro" id="IPR023096">
    <property type="entry name" value="G6P_Isomerase_C"/>
</dbReference>
<keyword evidence="3 7" id="KW-0312">Gluconeogenesis</keyword>
<dbReference type="HAMAP" id="MF_00473">
    <property type="entry name" value="G6P_isomerase"/>
    <property type="match status" value="1"/>
</dbReference>
<dbReference type="Pfam" id="PF00342">
    <property type="entry name" value="PGI"/>
    <property type="match status" value="1"/>
</dbReference>
<evidence type="ECO:0000256" key="9">
    <source>
        <dbReference type="SAM" id="MobiDB-lite"/>
    </source>
</evidence>
<dbReference type="EC" id="5.3.1.9" evidence="7"/>
<dbReference type="EMBL" id="CP096973">
    <property type="protein sequence ID" value="UYO74780.1"/>
    <property type="molecule type" value="Genomic_DNA"/>
</dbReference>
<dbReference type="PROSITE" id="PS00174">
    <property type="entry name" value="P_GLUCOSE_ISOMERASE_2"/>
    <property type="match status" value="1"/>
</dbReference>
<dbReference type="Gene3D" id="1.10.1390.10">
    <property type="match status" value="1"/>
</dbReference>
<dbReference type="PRINTS" id="PR00662">
    <property type="entry name" value="G6PISOMERASE"/>
</dbReference>
<comment type="catalytic activity">
    <reaction evidence="6 7 8">
        <text>alpha-D-glucose 6-phosphate = beta-D-fructose 6-phosphate</text>
        <dbReference type="Rhea" id="RHEA:11816"/>
        <dbReference type="ChEBI" id="CHEBI:57634"/>
        <dbReference type="ChEBI" id="CHEBI:58225"/>
        <dbReference type="EC" id="5.3.1.9"/>
    </reaction>
</comment>
<dbReference type="InterPro" id="IPR046348">
    <property type="entry name" value="SIS_dom_sf"/>
</dbReference>
<feature type="region of interest" description="Disordered" evidence="9">
    <location>
        <begin position="531"/>
        <end position="554"/>
    </location>
</feature>
<keyword evidence="4 7" id="KW-0324">Glycolysis</keyword>
<sequence length="554" mass="62081">MFQLTRSVTWQALERLRDKTANDRIRDYFTNDPQRFEKMSLRVGGLFLDYSKHHVSDEVFTKLLELADHSALVQRRAQMFSGDIINVTENRPVLHTALRNLSAEAVHVDGNDVMPEINRTREQIKQFSEAVRNGEWKGYNGQRIKDVVNIGIGGSDLGPNMAVRALLKYRHPELHFHFVSNVDGTHIQKVLSRLDPATTLFIVSTKTFSTQETLLNAKTARRWFLENAGADADVGAHFIAASTNRKAAMEFGIREENVFEFWAWVGGRYSMWSSIGLPIALSIGFEGFIELLEGAHEMDRHFIEAPFSQNMPVLMALIGIWYINFVGAETQAIVPYDQALNQLPSFLQQLDMESNGKSVDIFGHPVNYKTGPIVWGQTGSNGQHAFFQLLHQGTRYVPIDFIASLKPEPGVEDHHFALLTNMLAQANAFMEGSQGDSKELSQHDPYSCPGNRPSSTLLLDELTPKNLGALIALYEHKVFVQGVIWNINSFDQWGVQLGKRIAGEISERIDTNAADFDASTQGLLELVRAHFPSGDSAKESSPASADKKPARKKR</sequence>
<proteinExistence type="inferred from homology"/>
<evidence type="ECO:0000256" key="7">
    <source>
        <dbReference type="HAMAP-Rule" id="MF_00473"/>
    </source>
</evidence>
<comment type="similarity">
    <text evidence="2 7 8">Belongs to the GPI family.</text>
</comment>
<dbReference type="Proteomes" id="UP001164935">
    <property type="component" value="Chromosome"/>
</dbReference>
<dbReference type="Gene3D" id="3.40.50.10490">
    <property type="entry name" value="Glucose-6-phosphate isomerase like protein, domain 1"/>
    <property type="match status" value="2"/>
</dbReference>
<dbReference type="PROSITE" id="PS51463">
    <property type="entry name" value="P_GLUCOSE_ISOMERASE_3"/>
    <property type="match status" value="1"/>
</dbReference>
<comment type="pathway">
    <text evidence="1 7 8">Carbohydrate degradation; glycolysis; D-glyceraldehyde 3-phosphate and glycerone phosphate from D-glucose: step 2/4.</text>
</comment>
<dbReference type="GO" id="GO:0097367">
    <property type="term" value="F:carbohydrate derivative binding"/>
    <property type="evidence" value="ECO:0007669"/>
    <property type="project" value="InterPro"/>
</dbReference>
<comment type="function">
    <text evidence="7">Catalyzes the reversible isomerization of glucose-6-phosphate to fructose-6-phosphate.</text>
</comment>
<dbReference type="PANTHER" id="PTHR11469">
    <property type="entry name" value="GLUCOSE-6-PHOSPHATE ISOMERASE"/>
    <property type="match status" value="1"/>
</dbReference>
<evidence type="ECO:0000256" key="3">
    <source>
        <dbReference type="ARBA" id="ARBA00022432"/>
    </source>
</evidence>
<name>A0AA46YQT3_9GAMM</name>
<organism evidence="10 11">
    <name type="scientific">Halomonas qinghailakensis</name>
    <dbReference type="NCBI Taxonomy" id="2937790"/>
    <lineage>
        <taxon>Bacteria</taxon>
        <taxon>Pseudomonadati</taxon>
        <taxon>Pseudomonadota</taxon>
        <taxon>Gammaproteobacteria</taxon>
        <taxon>Oceanospirillales</taxon>
        <taxon>Halomonadaceae</taxon>
        <taxon>Halomonas</taxon>
    </lineage>
</organism>
<dbReference type="KEGG" id="hqn:M0220_01040"/>
<dbReference type="InterPro" id="IPR018189">
    <property type="entry name" value="Phosphoglucose_isomerase_CS"/>
</dbReference>
<comment type="pathway">
    <text evidence="7">Carbohydrate biosynthesis; gluconeogenesis.</text>
</comment>
<dbReference type="NCBIfam" id="NF001211">
    <property type="entry name" value="PRK00179.1"/>
    <property type="match status" value="1"/>
</dbReference>
<evidence type="ECO:0000313" key="10">
    <source>
        <dbReference type="EMBL" id="UYO74780.1"/>
    </source>
</evidence>
<dbReference type="GO" id="GO:0006096">
    <property type="term" value="P:glycolytic process"/>
    <property type="evidence" value="ECO:0007669"/>
    <property type="project" value="UniProtKB-UniRule"/>
</dbReference>
<evidence type="ECO:0000256" key="5">
    <source>
        <dbReference type="ARBA" id="ARBA00023235"/>
    </source>
</evidence>
<dbReference type="FunFam" id="3.40.50.10490:FF:000004">
    <property type="entry name" value="Glucose-6-phosphate isomerase"/>
    <property type="match status" value="1"/>
</dbReference>
<dbReference type="PANTHER" id="PTHR11469:SF1">
    <property type="entry name" value="GLUCOSE-6-PHOSPHATE ISOMERASE"/>
    <property type="match status" value="1"/>
</dbReference>
<feature type="active site" evidence="7">
    <location>
        <position position="384"/>
    </location>
</feature>
<dbReference type="CDD" id="cd05016">
    <property type="entry name" value="SIS_PGI_2"/>
    <property type="match status" value="1"/>
</dbReference>
<dbReference type="RefSeq" id="WP_264018436.1">
    <property type="nucleotide sequence ID" value="NZ_CP096973.1"/>
</dbReference>
<accession>A0AA46YQT3</accession>
<dbReference type="GO" id="GO:0006094">
    <property type="term" value="P:gluconeogenesis"/>
    <property type="evidence" value="ECO:0007669"/>
    <property type="project" value="UniProtKB-UniRule"/>
</dbReference>
<reference evidence="10" key="1">
    <citation type="submission" date="2022-05" db="EMBL/GenBank/DDBJ databases">
        <title>Complete sequence of a novel PHA-producing Halomonas strain.</title>
        <authorList>
            <person name="Zheng Z."/>
        </authorList>
    </citation>
    <scope>NUCLEOTIDE SEQUENCE</scope>
    <source>
        <strain evidence="10">ZZQ-149</strain>
    </source>
</reference>
<comment type="subcellular location">
    <subcellularLocation>
        <location evidence="7">Cytoplasm</location>
    </subcellularLocation>
</comment>
<dbReference type="GO" id="GO:0005829">
    <property type="term" value="C:cytosol"/>
    <property type="evidence" value="ECO:0007669"/>
    <property type="project" value="TreeGrafter"/>
</dbReference>
<dbReference type="InterPro" id="IPR035476">
    <property type="entry name" value="SIS_PGI_1"/>
</dbReference>
<dbReference type="GO" id="GO:0051156">
    <property type="term" value="P:glucose 6-phosphate metabolic process"/>
    <property type="evidence" value="ECO:0007669"/>
    <property type="project" value="TreeGrafter"/>
</dbReference>
<evidence type="ECO:0000313" key="11">
    <source>
        <dbReference type="Proteomes" id="UP001164935"/>
    </source>
</evidence>
<dbReference type="InterPro" id="IPR035482">
    <property type="entry name" value="SIS_PGI_2"/>
</dbReference>
<dbReference type="CDD" id="cd05015">
    <property type="entry name" value="SIS_PGI_1"/>
    <property type="match status" value="1"/>
</dbReference>
<dbReference type="PROSITE" id="PS00765">
    <property type="entry name" value="P_GLUCOSE_ISOMERASE_1"/>
    <property type="match status" value="1"/>
</dbReference>